<dbReference type="Proteomes" id="UP001280121">
    <property type="component" value="Unassembled WGS sequence"/>
</dbReference>
<feature type="domain" description="HAT C-terminal dimerisation" evidence="1">
    <location>
        <begin position="71"/>
        <end position="109"/>
    </location>
</feature>
<dbReference type="Pfam" id="PF05699">
    <property type="entry name" value="Dimer_Tnp_hAT"/>
    <property type="match status" value="1"/>
</dbReference>
<gene>
    <name evidence="2" type="ORF">Ddye_001833</name>
</gene>
<evidence type="ECO:0000313" key="3">
    <source>
        <dbReference type="Proteomes" id="UP001280121"/>
    </source>
</evidence>
<dbReference type="AlphaFoldDB" id="A0AAD9XPD6"/>
<dbReference type="InterPro" id="IPR012337">
    <property type="entry name" value="RNaseH-like_sf"/>
</dbReference>
<dbReference type="EMBL" id="JANJYI010000001">
    <property type="protein sequence ID" value="KAK2663259.1"/>
    <property type="molecule type" value="Genomic_DNA"/>
</dbReference>
<keyword evidence="3" id="KW-1185">Reference proteome</keyword>
<evidence type="ECO:0000313" key="2">
    <source>
        <dbReference type="EMBL" id="KAK2663259.1"/>
    </source>
</evidence>
<sequence>MTGNIKDALVELYECYSALYGCSGVSDGDIDHVDEILSFGDLESENSSMFDLSFAFSETIEKHDIVMGKNEVERYLLELVERKRSNFDILTWWSVSSAHYPILTSIAKD</sequence>
<reference evidence="2" key="1">
    <citation type="journal article" date="2023" name="Plant J.">
        <title>Genome sequences and population genomics provide insights into the demographic history, inbreeding, and mutation load of two 'living fossil' tree species of Dipteronia.</title>
        <authorList>
            <person name="Feng Y."/>
            <person name="Comes H.P."/>
            <person name="Chen J."/>
            <person name="Zhu S."/>
            <person name="Lu R."/>
            <person name="Zhang X."/>
            <person name="Li P."/>
            <person name="Qiu J."/>
            <person name="Olsen K.M."/>
            <person name="Qiu Y."/>
        </authorList>
    </citation>
    <scope>NUCLEOTIDE SEQUENCE</scope>
    <source>
        <strain evidence="2">KIB01</strain>
    </source>
</reference>
<comment type="caution">
    <text evidence="2">The sequence shown here is derived from an EMBL/GenBank/DDBJ whole genome shotgun (WGS) entry which is preliminary data.</text>
</comment>
<name>A0AAD9XPD6_9ROSI</name>
<organism evidence="2 3">
    <name type="scientific">Dipteronia dyeriana</name>
    <dbReference type="NCBI Taxonomy" id="168575"/>
    <lineage>
        <taxon>Eukaryota</taxon>
        <taxon>Viridiplantae</taxon>
        <taxon>Streptophyta</taxon>
        <taxon>Embryophyta</taxon>
        <taxon>Tracheophyta</taxon>
        <taxon>Spermatophyta</taxon>
        <taxon>Magnoliopsida</taxon>
        <taxon>eudicotyledons</taxon>
        <taxon>Gunneridae</taxon>
        <taxon>Pentapetalae</taxon>
        <taxon>rosids</taxon>
        <taxon>malvids</taxon>
        <taxon>Sapindales</taxon>
        <taxon>Sapindaceae</taxon>
        <taxon>Hippocastanoideae</taxon>
        <taxon>Acereae</taxon>
        <taxon>Dipteronia</taxon>
    </lineage>
</organism>
<dbReference type="SUPFAM" id="SSF53098">
    <property type="entry name" value="Ribonuclease H-like"/>
    <property type="match status" value="1"/>
</dbReference>
<accession>A0AAD9XPD6</accession>
<proteinExistence type="predicted"/>
<dbReference type="InterPro" id="IPR008906">
    <property type="entry name" value="HATC_C_dom"/>
</dbReference>
<protein>
    <recommendedName>
        <fullName evidence="1">HAT C-terminal dimerisation domain-containing protein</fullName>
    </recommendedName>
</protein>
<evidence type="ECO:0000259" key="1">
    <source>
        <dbReference type="Pfam" id="PF05699"/>
    </source>
</evidence>
<dbReference type="GO" id="GO:0046983">
    <property type="term" value="F:protein dimerization activity"/>
    <property type="evidence" value="ECO:0007669"/>
    <property type="project" value="InterPro"/>
</dbReference>